<evidence type="ECO:0000313" key="1">
    <source>
        <dbReference type="EMBL" id="GAA4937753.1"/>
    </source>
</evidence>
<dbReference type="Proteomes" id="UP001501302">
    <property type="component" value="Unassembled WGS sequence"/>
</dbReference>
<sequence>MDFFHITITDDGIGRENSKGMGNIKKRVSILNDMYNDKVDVFIDDFQDEEDAGTKVVVTLKND</sequence>
<reference evidence="2" key="1">
    <citation type="journal article" date="2019" name="Int. J. Syst. Evol. Microbiol.">
        <title>The Global Catalogue of Microorganisms (GCM) 10K type strain sequencing project: providing services to taxonomists for standard genome sequencing and annotation.</title>
        <authorList>
            <consortium name="The Broad Institute Genomics Platform"/>
            <consortium name="The Broad Institute Genome Sequencing Center for Infectious Disease"/>
            <person name="Wu L."/>
            <person name="Ma J."/>
        </authorList>
    </citation>
    <scope>NUCLEOTIDE SEQUENCE [LARGE SCALE GENOMIC DNA]</scope>
    <source>
        <strain evidence="2">JCM 18285</strain>
    </source>
</reference>
<keyword evidence="2" id="KW-1185">Reference proteome</keyword>
<dbReference type="RefSeq" id="WP_345190315.1">
    <property type="nucleotide sequence ID" value="NZ_BAABJJ010000011.1"/>
</dbReference>
<comment type="caution">
    <text evidence="1">The sequence shown here is derived from an EMBL/GenBank/DDBJ whole genome shotgun (WGS) entry which is preliminary data.</text>
</comment>
<dbReference type="EMBL" id="BAABJJ010000011">
    <property type="protein sequence ID" value="GAA4937753.1"/>
    <property type="molecule type" value="Genomic_DNA"/>
</dbReference>
<gene>
    <name evidence="1" type="ORF">GCM10023314_07910</name>
</gene>
<evidence type="ECO:0008006" key="3">
    <source>
        <dbReference type="Google" id="ProtNLM"/>
    </source>
</evidence>
<organism evidence="1 2">
    <name type="scientific">Algibacter agarivorans</name>
    <dbReference type="NCBI Taxonomy" id="1109741"/>
    <lineage>
        <taxon>Bacteria</taxon>
        <taxon>Pseudomonadati</taxon>
        <taxon>Bacteroidota</taxon>
        <taxon>Flavobacteriia</taxon>
        <taxon>Flavobacteriales</taxon>
        <taxon>Flavobacteriaceae</taxon>
        <taxon>Algibacter</taxon>
    </lineage>
</organism>
<name>A0ABP9GCD5_9FLAO</name>
<proteinExistence type="predicted"/>
<accession>A0ABP9GCD5</accession>
<evidence type="ECO:0000313" key="2">
    <source>
        <dbReference type="Proteomes" id="UP001501302"/>
    </source>
</evidence>
<protein>
    <recommendedName>
        <fullName evidence="3">Histidine kinase/HSP90-like ATPase domain-containing protein</fullName>
    </recommendedName>
</protein>